<feature type="region of interest" description="Disordered" evidence="5">
    <location>
        <begin position="97"/>
        <end position="137"/>
    </location>
</feature>
<protein>
    <submittedName>
        <fullName evidence="8">Homeobox domain-containing protein</fullName>
    </submittedName>
</protein>
<reference evidence="8" key="1">
    <citation type="submission" date="2022-11" db="UniProtKB">
        <authorList>
            <consortium name="WormBaseParasite"/>
        </authorList>
    </citation>
    <scope>IDENTIFICATION</scope>
</reference>
<dbReference type="Pfam" id="PF00046">
    <property type="entry name" value="Homeodomain"/>
    <property type="match status" value="1"/>
</dbReference>
<dbReference type="InterPro" id="IPR050394">
    <property type="entry name" value="Homeobox_NK-like"/>
</dbReference>
<evidence type="ECO:0000256" key="5">
    <source>
        <dbReference type="SAM" id="MobiDB-lite"/>
    </source>
</evidence>
<comment type="subcellular location">
    <subcellularLocation>
        <location evidence="1 3 4">Nucleus</location>
    </subcellularLocation>
</comment>
<evidence type="ECO:0000256" key="1">
    <source>
        <dbReference type="ARBA" id="ARBA00004123"/>
    </source>
</evidence>
<feature type="compositionally biased region" description="Low complexity" evidence="5">
    <location>
        <begin position="98"/>
        <end position="113"/>
    </location>
</feature>
<keyword evidence="3 4" id="KW-0539">Nucleus</keyword>
<dbReference type="Gene3D" id="1.10.10.60">
    <property type="entry name" value="Homeodomain-like"/>
    <property type="match status" value="1"/>
</dbReference>
<feature type="domain" description="Homeobox" evidence="6">
    <location>
        <begin position="210"/>
        <end position="259"/>
    </location>
</feature>
<keyword evidence="3 4" id="KW-0238">DNA-binding</keyword>
<evidence type="ECO:0000313" key="7">
    <source>
        <dbReference type="Proteomes" id="UP000887565"/>
    </source>
</evidence>
<dbReference type="AlphaFoldDB" id="A0A915KSN0"/>
<dbReference type="GO" id="GO:0030154">
    <property type="term" value="P:cell differentiation"/>
    <property type="evidence" value="ECO:0007669"/>
    <property type="project" value="TreeGrafter"/>
</dbReference>
<dbReference type="PROSITE" id="PS50071">
    <property type="entry name" value="HOMEOBOX_2"/>
    <property type="match status" value="1"/>
</dbReference>
<dbReference type="PANTHER" id="PTHR24340:SF41">
    <property type="entry name" value="MUSCLE-SPECIFIC HOMEOBOX PROTEIN TINMAN-RELATED"/>
    <property type="match status" value="1"/>
</dbReference>
<sequence>MSNGLGKPAAKILPALASHLNDHTLLDNNSHRHHLDDGRSAICANNIRSQRTPCQPHLHNSINNSNNSTLNSIINSLHTTPFSVTDILTPAAADDYANGNNNNNINNSTASSSSEKEEYSNENQQLPTSNSNAMINPSSLDASTAAAAAASGANVYLNQAAGGFGQYGSAADFGGYHQAAAWYSGAADPRFASNSAPAPACKWPPPVWAPARRKRRVLFTQTQVYQLEHRFKQQRYLSAPEREQLAHSIGLTPTQVKIW</sequence>
<proteinExistence type="predicted"/>
<dbReference type="InterPro" id="IPR001356">
    <property type="entry name" value="HD"/>
</dbReference>
<dbReference type="OMA" id="APACKWP"/>
<dbReference type="InterPro" id="IPR009057">
    <property type="entry name" value="Homeodomain-like_sf"/>
</dbReference>
<evidence type="ECO:0000256" key="4">
    <source>
        <dbReference type="RuleBase" id="RU000682"/>
    </source>
</evidence>
<keyword evidence="7" id="KW-1185">Reference proteome</keyword>
<dbReference type="CDD" id="cd00086">
    <property type="entry name" value="homeodomain"/>
    <property type="match status" value="1"/>
</dbReference>
<organism evidence="7 8">
    <name type="scientific">Romanomermis culicivorax</name>
    <name type="common">Nematode worm</name>
    <dbReference type="NCBI Taxonomy" id="13658"/>
    <lineage>
        <taxon>Eukaryota</taxon>
        <taxon>Metazoa</taxon>
        <taxon>Ecdysozoa</taxon>
        <taxon>Nematoda</taxon>
        <taxon>Enoplea</taxon>
        <taxon>Dorylaimia</taxon>
        <taxon>Mermithida</taxon>
        <taxon>Mermithoidea</taxon>
        <taxon>Mermithidae</taxon>
        <taxon>Romanomermis</taxon>
    </lineage>
</organism>
<evidence type="ECO:0000256" key="2">
    <source>
        <dbReference type="ARBA" id="ARBA00022473"/>
    </source>
</evidence>
<dbReference type="SMART" id="SM00389">
    <property type="entry name" value="HOX"/>
    <property type="match status" value="1"/>
</dbReference>
<dbReference type="WBParaSite" id="nRc.2.0.1.t41491-RA">
    <property type="protein sequence ID" value="nRc.2.0.1.t41491-RA"/>
    <property type="gene ID" value="nRc.2.0.1.g41491"/>
</dbReference>
<feature type="compositionally biased region" description="Polar residues" evidence="5">
    <location>
        <begin position="124"/>
        <end position="137"/>
    </location>
</feature>
<keyword evidence="2" id="KW-0217">Developmental protein</keyword>
<evidence type="ECO:0000259" key="6">
    <source>
        <dbReference type="PROSITE" id="PS50071"/>
    </source>
</evidence>
<name>A0A915KSN0_ROMCU</name>
<dbReference type="GO" id="GO:0000981">
    <property type="term" value="F:DNA-binding transcription factor activity, RNA polymerase II-specific"/>
    <property type="evidence" value="ECO:0007669"/>
    <property type="project" value="TreeGrafter"/>
</dbReference>
<dbReference type="Proteomes" id="UP000887565">
    <property type="component" value="Unplaced"/>
</dbReference>
<dbReference type="GO" id="GO:0000978">
    <property type="term" value="F:RNA polymerase II cis-regulatory region sequence-specific DNA binding"/>
    <property type="evidence" value="ECO:0007669"/>
    <property type="project" value="TreeGrafter"/>
</dbReference>
<dbReference type="GO" id="GO:0005634">
    <property type="term" value="C:nucleus"/>
    <property type="evidence" value="ECO:0007669"/>
    <property type="project" value="UniProtKB-SubCell"/>
</dbReference>
<evidence type="ECO:0000256" key="3">
    <source>
        <dbReference type="PROSITE-ProRule" id="PRU00108"/>
    </source>
</evidence>
<evidence type="ECO:0000313" key="8">
    <source>
        <dbReference type="WBParaSite" id="nRc.2.0.1.t41491-RA"/>
    </source>
</evidence>
<dbReference type="SUPFAM" id="SSF46689">
    <property type="entry name" value="Homeodomain-like"/>
    <property type="match status" value="1"/>
</dbReference>
<accession>A0A915KSN0</accession>
<keyword evidence="3 4" id="KW-0371">Homeobox</keyword>
<dbReference type="PANTHER" id="PTHR24340">
    <property type="entry name" value="HOMEOBOX PROTEIN NKX"/>
    <property type="match status" value="1"/>
</dbReference>